<evidence type="ECO:0000313" key="1">
    <source>
        <dbReference type="EMBL" id="TMM53708.1"/>
    </source>
</evidence>
<dbReference type="Proteomes" id="UP000310314">
    <property type="component" value="Unassembled WGS sequence"/>
</dbReference>
<dbReference type="AlphaFoldDB" id="A0A5S3PHH3"/>
<accession>A0A5S3PHH3</accession>
<dbReference type="Pfam" id="PF07661">
    <property type="entry name" value="MORN_2"/>
    <property type="match status" value="2"/>
</dbReference>
<sequence length="186" mass="21679">MRIFVFILCSSLCLLSCESELLAVDKSSNELQLNNGVLEYQGEPFTGELVSMYNPSSFKMKLEYKEGRKDGYEKQWYPNGELAQHRLYSKGVKVGNHLGWWEDGSKKFDYHFNEKGEYEGNRKEWYQNGQLVRDFNYSKGKETGSQRMWTDNGKIRANYEVKNGERFGLIGLKKCYTVNVDSNELE</sequence>
<reference evidence="1 2" key="1">
    <citation type="submission" date="2019-05" db="EMBL/GenBank/DDBJ databases">
        <authorList>
            <person name="Zhang J.-Y."/>
            <person name="Feg X."/>
            <person name="Du Z.-J."/>
        </authorList>
    </citation>
    <scope>NUCLEOTIDE SEQUENCE [LARGE SCALE GENOMIC DNA]</scope>
    <source>
        <strain evidence="1 2">RZ26</strain>
    </source>
</reference>
<evidence type="ECO:0008006" key="3">
    <source>
        <dbReference type="Google" id="ProtNLM"/>
    </source>
</evidence>
<dbReference type="RefSeq" id="WP_138659332.1">
    <property type="nucleotide sequence ID" value="NZ_VATY01000004.1"/>
</dbReference>
<gene>
    <name evidence="1" type="ORF">FEE95_17570</name>
</gene>
<protein>
    <recommendedName>
        <fullName evidence="3">Toxin-antitoxin system YwqK family antitoxin</fullName>
    </recommendedName>
</protein>
<dbReference type="InterPro" id="IPR011652">
    <property type="entry name" value="MORN_2"/>
</dbReference>
<dbReference type="OrthoDB" id="6334863at2"/>
<dbReference type="SUPFAM" id="SSF82185">
    <property type="entry name" value="Histone H3 K4-specific methyltransferase SET7/9 N-terminal domain"/>
    <property type="match status" value="1"/>
</dbReference>
<name>A0A5S3PHH3_9FLAO</name>
<dbReference type="Gene3D" id="3.90.930.1">
    <property type="match status" value="1"/>
</dbReference>
<evidence type="ECO:0000313" key="2">
    <source>
        <dbReference type="Proteomes" id="UP000310314"/>
    </source>
</evidence>
<organism evidence="1 2">
    <name type="scientific">Maribacter algarum</name>
    <name type="common">ex Zhang et al. 2020</name>
    <dbReference type="NCBI Taxonomy" id="2578118"/>
    <lineage>
        <taxon>Bacteria</taxon>
        <taxon>Pseudomonadati</taxon>
        <taxon>Bacteroidota</taxon>
        <taxon>Flavobacteriia</taxon>
        <taxon>Flavobacteriales</taxon>
        <taxon>Flavobacteriaceae</taxon>
        <taxon>Maribacter</taxon>
    </lineage>
</organism>
<keyword evidence="2" id="KW-1185">Reference proteome</keyword>
<proteinExistence type="predicted"/>
<comment type="caution">
    <text evidence="1">The sequence shown here is derived from an EMBL/GenBank/DDBJ whole genome shotgun (WGS) entry which is preliminary data.</text>
</comment>
<dbReference type="EMBL" id="VATY01000004">
    <property type="protein sequence ID" value="TMM53708.1"/>
    <property type="molecule type" value="Genomic_DNA"/>
</dbReference>